<feature type="region of interest" description="Disordered" evidence="2">
    <location>
        <begin position="260"/>
        <end position="314"/>
    </location>
</feature>
<dbReference type="GO" id="GO:0008270">
    <property type="term" value="F:zinc ion binding"/>
    <property type="evidence" value="ECO:0007669"/>
    <property type="project" value="InterPro"/>
</dbReference>
<evidence type="ECO:0000256" key="2">
    <source>
        <dbReference type="SAM" id="MobiDB-lite"/>
    </source>
</evidence>
<dbReference type="SUPFAM" id="SSF57701">
    <property type="entry name" value="Zn2/Cys6 DNA-binding domain"/>
    <property type="match status" value="1"/>
</dbReference>
<evidence type="ECO:0000313" key="3">
    <source>
        <dbReference type="EMBL" id="KAF9322139.1"/>
    </source>
</evidence>
<name>A0A9P5S973_9FUNG</name>
<feature type="compositionally biased region" description="Basic and acidic residues" evidence="2">
    <location>
        <begin position="303"/>
        <end position="314"/>
    </location>
</feature>
<keyword evidence="4" id="KW-1185">Reference proteome</keyword>
<reference evidence="3" key="1">
    <citation type="journal article" date="2020" name="Fungal Divers.">
        <title>Resolving the Mortierellaceae phylogeny through synthesis of multi-gene phylogenetics and phylogenomics.</title>
        <authorList>
            <person name="Vandepol N."/>
            <person name="Liber J."/>
            <person name="Desiro A."/>
            <person name="Na H."/>
            <person name="Kennedy M."/>
            <person name="Barry K."/>
            <person name="Grigoriev I.V."/>
            <person name="Miller A.N."/>
            <person name="O'Donnell K."/>
            <person name="Stajich J.E."/>
            <person name="Bonito G."/>
        </authorList>
    </citation>
    <scope>NUCLEOTIDE SEQUENCE</scope>
    <source>
        <strain evidence="3">NVP1</strain>
    </source>
</reference>
<feature type="compositionally biased region" description="Polar residues" evidence="2">
    <location>
        <begin position="349"/>
        <end position="364"/>
    </location>
</feature>
<keyword evidence="1" id="KW-0175">Coiled coil</keyword>
<gene>
    <name evidence="3" type="ORF">BG006_002471</name>
</gene>
<dbReference type="EMBL" id="JAAAUY010001582">
    <property type="protein sequence ID" value="KAF9322139.1"/>
    <property type="molecule type" value="Genomic_DNA"/>
</dbReference>
<dbReference type="AlphaFoldDB" id="A0A9P5S973"/>
<feature type="compositionally biased region" description="Acidic residues" evidence="2">
    <location>
        <begin position="753"/>
        <end position="766"/>
    </location>
</feature>
<evidence type="ECO:0000313" key="4">
    <source>
        <dbReference type="Proteomes" id="UP000696485"/>
    </source>
</evidence>
<accession>A0A9P5S973</accession>
<evidence type="ECO:0000256" key="1">
    <source>
        <dbReference type="SAM" id="Coils"/>
    </source>
</evidence>
<comment type="caution">
    <text evidence="3">The sequence shown here is derived from an EMBL/GenBank/DDBJ whole genome shotgun (WGS) entry which is preliminary data.</text>
</comment>
<proteinExistence type="predicted"/>
<feature type="compositionally biased region" description="Polar residues" evidence="2">
    <location>
        <begin position="68"/>
        <end position="79"/>
    </location>
</feature>
<feature type="compositionally biased region" description="Basic and acidic residues" evidence="2">
    <location>
        <begin position="277"/>
        <end position="288"/>
    </location>
</feature>
<feature type="region of interest" description="Disordered" evidence="2">
    <location>
        <begin position="38"/>
        <end position="84"/>
    </location>
</feature>
<protein>
    <submittedName>
        <fullName evidence="3">Uncharacterized protein</fullName>
    </submittedName>
</protein>
<sequence length="766" mass="87611">MAQKDLTGKSFVKPSSRQGRAVNISAFISSYVTEAQAALAKHRPRSRPQSHSNDDDNNNNTQKRKRSNPNNRKPATRTSKPVRINKRLLRLPEFAEDELRPGVDRDTDLAIQLLARNGYYKPHHFQAWKHHLTEPVRKPETLPQNPMTRALALQRELEHTALYSSTVAPRTIERPEGYAKVRIRGRYVHVDALDQRKEKEAKREFDKCTSCTVQGFECSGHRPICSQCFYSSSEFTASFGAKDKSMCSYPVEAQKVRPVRVMAEEGGRRTNSGRGKKQWDQASGDKEGVGQVPRGQGYRTKKSTREEEEKRWEVKAQKGRLLFDRNMAAGVDFLLRSEQEKERKKVEMNRSQQSNNLNEDTQGLQGQGHPEGSRPASNGTSTWIEQRFFESHDASELDFDRPSLKKWKRKVQIGDGEELLEIAGTGGSDQAQPMVLGLQSQIAEALRQDRMHEKFLDRVARGEQNNNVAASMAARALERWGTELDSSEKKDQVIEADLDGAHFRHVIGHSGFDRTLRGEKSRKVMKAHLGEQRTEQQLAHFRERIETWKAEKATLKRTLSREEYRKVEVRYKSAKHALREHARQLEEGGAKRRPLKRSFKVPKYRKRMEKSFRPWVPGQHETVERSQCELPETTFLQSLHQYASYYYTHAQPCPDVFESMDLTAQIALGMIVQETISDFAYKLGKQGQVALEVSDDDRDSESIESDVSDNGDFLTEEDADAVNEDMDKDWDVSDRDEEMEEDTSDGGQKGGQDVDDEEEDDGYMSL</sequence>
<organism evidence="3 4">
    <name type="scientific">Podila minutissima</name>
    <dbReference type="NCBI Taxonomy" id="64525"/>
    <lineage>
        <taxon>Eukaryota</taxon>
        <taxon>Fungi</taxon>
        <taxon>Fungi incertae sedis</taxon>
        <taxon>Mucoromycota</taxon>
        <taxon>Mortierellomycotina</taxon>
        <taxon>Mortierellomycetes</taxon>
        <taxon>Mortierellales</taxon>
        <taxon>Mortierellaceae</taxon>
        <taxon>Podila</taxon>
    </lineage>
</organism>
<feature type="region of interest" description="Disordered" evidence="2">
    <location>
        <begin position="342"/>
        <end position="379"/>
    </location>
</feature>
<feature type="compositionally biased region" description="Acidic residues" evidence="2">
    <location>
        <begin position="693"/>
        <end position="744"/>
    </location>
</feature>
<feature type="coiled-coil region" evidence="1">
    <location>
        <begin position="531"/>
        <end position="558"/>
    </location>
</feature>
<dbReference type="GO" id="GO:0000981">
    <property type="term" value="F:DNA-binding transcription factor activity, RNA polymerase II-specific"/>
    <property type="evidence" value="ECO:0007669"/>
    <property type="project" value="InterPro"/>
</dbReference>
<dbReference type="InterPro" id="IPR036864">
    <property type="entry name" value="Zn2-C6_fun-type_DNA-bd_sf"/>
</dbReference>
<dbReference type="Proteomes" id="UP000696485">
    <property type="component" value="Unassembled WGS sequence"/>
</dbReference>
<feature type="region of interest" description="Disordered" evidence="2">
    <location>
        <begin position="693"/>
        <end position="766"/>
    </location>
</feature>